<dbReference type="GeneID" id="89934686"/>
<dbReference type="EMBL" id="MU853332">
    <property type="protein sequence ID" value="KAK4117882.1"/>
    <property type="molecule type" value="Genomic_DNA"/>
</dbReference>
<name>A0AAN6TNV2_9PEZI</name>
<reference evidence="1" key="1">
    <citation type="journal article" date="2023" name="Mol. Phylogenet. Evol.">
        <title>Genome-scale phylogeny and comparative genomics of the fungal order Sordariales.</title>
        <authorList>
            <person name="Hensen N."/>
            <person name="Bonometti L."/>
            <person name="Westerberg I."/>
            <person name="Brannstrom I.O."/>
            <person name="Guillou S."/>
            <person name="Cros-Aarteil S."/>
            <person name="Calhoun S."/>
            <person name="Haridas S."/>
            <person name="Kuo A."/>
            <person name="Mondo S."/>
            <person name="Pangilinan J."/>
            <person name="Riley R."/>
            <person name="LaButti K."/>
            <person name="Andreopoulos B."/>
            <person name="Lipzen A."/>
            <person name="Chen C."/>
            <person name="Yan M."/>
            <person name="Daum C."/>
            <person name="Ng V."/>
            <person name="Clum A."/>
            <person name="Steindorff A."/>
            <person name="Ohm R.A."/>
            <person name="Martin F."/>
            <person name="Silar P."/>
            <person name="Natvig D.O."/>
            <person name="Lalanne C."/>
            <person name="Gautier V."/>
            <person name="Ament-Velasquez S.L."/>
            <person name="Kruys A."/>
            <person name="Hutchinson M.I."/>
            <person name="Powell A.J."/>
            <person name="Barry K."/>
            <person name="Miller A.N."/>
            <person name="Grigoriev I.V."/>
            <person name="Debuchy R."/>
            <person name="Gladieux P."/>
            <person name="Hiltunen Thoren M."/>
            <person name="Johannesson H."/>
        </authorList>
    </citation>
    <scope>NUCLEOTIDE SEQUENCE</scope>
    <source>
        <strain evidence="1">CBS 508.74</strain>
    </source>
</reference>
<dbReference type="RefSeq" id="XP_064675452.1">
    <property type="nucleotide sequence ID" value="XM_064810561.1"/>
</dbReference>
<keyword evidence="2" id="KW-1185">Reference proteome</keyword>
<evidence type="ECO:0000313" key="1">
    <source>
        <dbReference type="EMBL" id="KAK4117882.1"/>
    </source>
</evidence>
<accession>A0AAN6TNV2</accession>
<dbReference type="Proteomes" id="UP001302812">
    <property type="component" value="Unassembled WGS sequence"/>
</dbReference>
<reference evidence="1" key="2">
    <citation type="submission" date="2023-05" db="EMBL/GenBank/DDBJ databases">
        <authorList>
            <consortium name="Lawrence Berkeley National Laboratory"/>
            <person name="Steindorff A."/>
            <person name="Hensen N."/>
            <person name="Bonometti L."/>
            <person name="Westerberg I."/>
            <person name="Brannstrom I.O."/>
            <person name="Guillou S."/>
            <person name="Cros-Aarteil S."/>
            <person name="Calhoun S."/>
            <person name="Haridas S."/>
            <person name="Kuo A."/>
            <person name="Mondo S."/>
            <person name="Pangilinan J."/>
            <person name="Riley R."/>
            <person name="Labutti K."/>
            <person name="Andreopoulos B."/>
            <person name="Lipzen A."/>
            <person name="Chen C."/>
            <person name="Yanf M."/>
            <person name="Daum C."/>
            <person name="Ng V."/>
            <person name="Clum A."/>
            <person name="Ohm R."/>
            <person name="Martin F."/>
            <person name="Silar P."/>
            <person name="Natvig D."/>
            <person name="Lalanne C."/>
            <person name="Gautier V."/>
            <person name="Ament-Velasquez S.L."/>
            <person name="Kruys A."/>
            <person name="Hutchinson M.I."/>
            <person name="Powell A.J."/>
            <person name="Barry K."/>
            <person name="Miller A.N."/>
            <person name="Grigoriev I.V."/>
            <person name="Debuchy R."/>
            <person name="Gladieux P."/>
            <person name="Thoren M.H."/>
            <person name="Johannesson H."/>
        </authorList>
    </citation>
    <scope>NUCLEOTIDE SEQUENCE</scope>
    <source>
        <strain evidence="1">CBS 508.74</strain>
    </source>
</reference>
<evidence type="ECO:0000313" key="2">
    <source>
        <dbReference type="Proteomes" id="UP001302812"/>
    </source>
</evidence>
<proteinExistence type="predicted"/>
<sequence>MDQGGAARRDCRQTQVCLCPLPNREGTKKRTIIARCNPDAARLAKCDTQRAMGNRKYRSIRLPELLVCHGRLNHDRQASSLRLNENTQFFVDLLFQTVAAINVQSQPQCPPACSNRCQERVLEGNRNRNLAYAIGEPAMVKWGERRRGKKRRVKS</sequence>
<comment type="caution">
    <text evidence="1">The sequence shown here is derived from an EMBL/GenBank/DDBJ whole genome shotgun (WGS) entry which is preliminary data.</text>
</comment>
<gene>
    <name evidence="1" type="ORF">N656DRAFT_68155</name>
</gene>
<protein>
    <submittedName>
        <fullName evidence="1">Uncharacterized protein</fullName>
    </submittedName>
</protein>
<dbReference type="AlphaFoldDB" id="A0AAN6TNV2"/>
<organism evidence="1 2">
    <name type="scientific">Canariomyces notabilis</name>
    <dbReference type="NCBI Taxonomy" id="2074819"/>
    <lineage>
        <taxon>Eukaryota</taxon>
        <taxon>Fungi</taxon>
        <taxon>Dikarya</taxon>
        <taxon>Ascomycota</taxon>
        <taxon>Pezizomycotina</taxon>
        <taxon>Sordariomycetes</taxon>
        <taxon>Sordariomycetidae</taxon>
        <taxon>Sordariales</taxon>
        <taxon>Chaetomiaceae</taxon>
        <taxon>Canariomyces</taxon>
    </lineage>
</organism>